<feature type="transmembrane region" description="Helical" evidence="8">
    <location>
        <begin position="309"/>
        <end position="329"/>
    </location>
</feature>
<dbReference type="Pfam" id="PF01032">
    <property type="entry name" value="FecCD"/>
    <property type="match status" value="1"/>
</dbReference>
<dbReference type="GO" id="GO:0005886">
    <property type="term" value="C:plasma membrane"/>
    <property type="evidence" value="ECO:0007669"/>
    <property type="project" value="UniProtKB-SubCell"/>
</dbReference>
<feature type="transmembrane region" description="Helical" evidence="8">
    <location>
        <begin position="119"/>
        <end position="138"/>
    </location>
</feature>
<dbReference type="Proteomes" id="UP000554766">
    <property type="component" value="Unassembled WGS sequence"/>
</dbReference>
<evidence type="ECO:0000256" key="4">
    <source>
        <dbReference type="ARBA" id="ARBA00022475"/>
    </source>
</evidence>
<dbReference type="GeneID" id="5055122"/>
<comment type="similarity">
    <text evidence="2">Belongs to the binding-protein-dependent transport system permease family. FecCD subfamily.</text>
</comment>
<keyword evidence="4" id="KW-1003">Cell membrane</keyword>
<evidence type="ECO:0000313" key="9">
    <source>
        <dbReference type="EMBL" id="NYR15432.1"/>
    </source>
</evidence>
<dbReference type="InterPro" id="IPR000522">
    <property type="entry name" value="ABC_transptr_permease_BtuC"/>
</dbReference>
<dbReference type="RefSeq" id="WP_011900755.1">
    <property type="nucleotide sequence ID" value="NZ_JAAVJF010000002.1"/>
</dbReference>
<proteinExistence type="inferred from homology"/>
<feature type="transmembrane region" description="Helical" evidence="8">
    <location>
        <begin position="84"/>
        <end position="107"/>
    </location>
</feature>
<name>A0A7L4P9N5_9CREN</name>
<gene>
    <name evidence="9" type="ORF">HC235_05610</name>
</gene>
<accession>A0A7L4P9N5</accession>
<organism evidence="9 10">
    <name type="scientific">Pyrobaculum arsenaticum</name>
    <dbReference type="NCBI Taxonomy" id="121277"/>
    <lineage>
        <taxon>Archaea</taxon>
        <taxon>Thermoproteota</taxon>
        <taxon>Thermoprotei</taxon>
        <taxon>Thermoproteales</taxon>
        <taxon>Thermoproteaceae</taxon>
        <taxon>Pyrobaculum</taxon>
    </lineage>
</organism>
<dbReference type="Gene3D" id="1.10.3470.10">
    <property type="entry name" value="ABC transporter involved in vitamin B12 uptake, BtuC"/>
    <property type="match status" value="1"/>
</dbReference>
<dbReference type="AlphaFoldDB" id="A0A7L4P9N5"/>
<dbReference type="CDD" id="cd06550">
    <property type="entry name" value="TM_ABC_iron-siderophores_like"/>
    <property type="match status" value="1"/>
</dbReference>
<evidence type="ECO:0000256" key="2">
    <source>
        <dbReference type="ARBA" id="ARBA00007935"/>
    </source>
</evidence>
<keyword evidence="6 8" id="KW-1133">Transmembrane helix</keyword>
<evidence type="ECO:0000256" key="6">
    <source>
        <dbReference type="ARBA" id="ARBA00022989"/>
    </source>
</evidence>
<feature type="transmembrane region" description="Helical" evidence="8">
    <location>
        <begin position="52"/>
        <end position="72"/>
    </location>
</feature>
<comment type="subcellular location">
    <subcellularLocation>
        <location evidence="1">Cell membrane</location>
        <topology evidence="1">Multi-pass membrane protein</topology>
    </subcellularLocation>
</comment>
<dbReference type="GO" id="GO:0022857">
    <property type="term" value="F:transmembrane transporter activity"/>
    <property type="evidence" value="ECO:0007669"/>
    <property type="project" value="InterPro"/>
</dbReference>
<keyword evidence="3" id="KW-0813">Transport</keyword>
<evidence type="ECO:0000256" key="8">
    <source>
        <dbReference type="SAM" id="Phobius"/>
    </source>
</evidence>
<reference evidence="9 10" key="1">
    <citation type="journal article" date="2020" name="Nat. Commun.">
        <title>The structures of two archaeal type IV pili illuminate evolutionary relationships.</title>
        <authorList>
            <person name="Wang F."/>
            <person name="Baquero D.P."/>
            <person name="Su Z."/>
            <person name="Beltran L.C."/>
            <person name="Prangishvili D."/>
            <person name="Krupovic M."/>
            <person name="Egelman E.H."/>
        </authorList>
    </citation>
    <scope>NUCLEOTIDE SEQUENCE [LARGE SCALE GENOMIC DNA]</scope>
    <source>
        <strain evidence="9 10">2GA</strain>
    </source>
</reference>
<keyword evidence="10" id="KW-1185">Reference proteome</keyword>
<feature type="transmembrane region" description="Helical" evidence="8">
    <location>
        <begin position="240"/>
        <end position="265"/>
    </location>
</feature>
<keyword evidence="5 8" id="KW-0812">Transmembrane</keyword>
<dbReference type="PANTHER" id="PTHR30472:SF25">
    <property type="entry name" value="ABC TRANSPORTER PERMEASE PROTEIN MJ0876-RELATED"/>
    <property type="match status" value="1"/>
</dbReference>
<protein>
    <submittedName>
        <fullName evidence="9">Iron ABC transporter permease</fullName>
    </submittedName>
</protein>
<evidence type="ECO:0000256" key="1">
    <source>
        <dbReference type="ARBA" id="ARBA00004651"/>
    </source>
</evidence>
<feature type="transmembrane region" description="Helical" evidence="8">
    <location>
        <begin position="285"/>
        <end position="303"/>
    </location>
</feature>
<dbReference type="InterPro" id="IPR037294">
    <property type="entry name" value="ABC_BtuC-like"/>
</dbReference>
<feature type="transmembrane region" description="Helical" evidence="8">
    <location>
        <begin position="198"/>
        <end position="215"/>
    </location>
</feature>
<dbReference type="GO" id="GO:0033214">
    <property type="term" value="P:siderophore-iron import into cell"/>
    <property type="evidence" value="ECO:0007669"/>
    <property type="project" value="TreeGrafter"/>
</dbReference>
<evidence type="ECO:0000256" key="3">
    <source>
        <dbReference type="ARBA" id="ARBA00022448"/>
    </source>
</evidence>
<comment type="caution">
    <text evidence="9">The sequence shown here is derived from an EMBL/GenBank/DDBJ whole genome shotgun (WGS) entry which is preliminary data.</text>
</comment>
<keyword evidence="7 8" id="KW-0472">Membrane</keyword>
<evidence type="ECO:0000313" key="10">
    <source>
        <dbReference type="Proteomes" id="UP000554766"/>
    </source>
</evidence>
<dbReference type="OMA" id="AMVYWSF"/>
<sequence>MRIALYIAASAAALISLFLYSLSIGVFHMSPLDILSAINSQGPEGAVARMRLARAVTAVAVGAALAVAGAALQSALRNPLASPFTLGIPQAAAVGVALAIFLAGSGAVARGLVSVTNPYFVIASAFAVAFANALLVLLFASLGGFTLASIILAMIAVSSMYQALLALLQYLFLNDLQTAAVVFWTFGDVGRPSLEESYLLLAVSVATLAYFWFRAVDFNLMSAGDEVAKSSGVEPRKLRLWTLLASSASVAVLVSFTGVIGLVGLAAPNMARLIIGGEHRRLMPASALTGAWLLLGADVLGRVVKPPVIIPVGITMSFIGAAFILALLLQARKREEAW</sequence>
<dbReference type="PANTHER" id="PTHR30472">
    <property type="entry name" value="FERRIC ENTEROBACTIN TRANSPORT SYSTEM PERMEASE PROTEIN"/>
    <property type="match status" value="1"/>
</dbReference>
<dbReference type="EMBL" id="JAAVJF010000002">
    <property type="protein sequence ID" value="NYR15432.1"/>
    <property type="molecule type" value="Genomic_DNA"/>
</dbReference>
<dbReference type="SUPFAM" id="SSF81345">
    <property type="entry name" value="ABC transporter involved in vitamin B12 uptake, BtuC"/>
    <property type="match status" value="1"/>
</dbReference>
<evidence type="ECO:0000256" key="7">
    <source>
        <dbReference type="ARBA" id="ARBA00023136"/>
    </source>
</evidence>
<evidence type="ECO:0000256" key="5">
    <source>
        <dbReference type="ARBA" id="ARBA00022692"/>
    </source>
</evidence>